<sequence>MNSIIVVTICAMLITFSEADIKKGSLLNIPARVATIPSLENIRDACMLMGTANYSASSMDLASPQIGGCLLMEIKQNYRTRLFTLWLGNSQNDKQQCGQEGMEQLIFACDEYPLTTQENIEDGAKFVRLYGENVNKMGGDRIRCALFEKNEINSNIFRLAVSGNNSCSGLAKVFYEKPRMMPKGSTFLQLTRYLENQEHQSKDRLSVSNPTPAIENQLDFLVKFMPTPLGSNFLRLMKYPENQEHQSRDRRSVINPTPTSQTQDLFTKWRPPIY</sequence>
<evidence type="ECO:0000256" key="2">
    <source>
        <dbReference type="SAM" id="SignalP"/>
    </source>
</evidence>
<dbReference type="AlphaFoldDB" id="A0AAV0XX07"/>
<feature type="compositionally biased region" description="Basic and acidic residues" evidence="1">
    <location>
        <begin position="242"/>
        <end position="252"/>
    </location>
</feature>
<reference evidence="3 4" key="1">
    <citation type="submission" date="2023-01" db="EMBL/GenBank/DDBJ databases">
        <authorList>
            <person name="Whitehead M."/>
        </authorList>
    </citation>
    <scope>NUCLEOTIDE SEQUENCE [LARGE SCALE GENOMIC DNA]</scope>
</reference>
<feature type="compositionally biased region" description="Polar residues" evidence="1">
    <location>
        <begin position="254"/>
        <end position="265"/>
    </location>
</feature>
<protein>
    <submittedName>
        <fullName evidence="3">Uncharacterized protein</fullName>
    </submittedName>
</protein>
<keyword evidence="4" id="KW-1185">Reference proteome</keyword>
<feature type="chain" id="PRO_5043639805" evidence="2">
    <location>
        <begin position="20"/>
        <end position="274"/>
    </location>
</feature>
<accession>A0AAV0XX07</accession>
<feature type="signal peptide" evidence="2">
    <location>
        <begin position="1"/>
        <end position="19"/>
    </location>
</feature>
<proteinExistence type="predicted"/>
<gene>
    <name evidence="3" type="ORF">MEUPH1_LOCUS26862</name>
</gene>
<dbReference type="EMBL" id="CARXXK010001085">
    <property type="protein sequence ID" value="CAI6373065.1"/>
    <property type="molecule type" value="Genomic_DNA"/>
</dbReference>
<feature type="region of interest" description="Disordered" evidence="1">
    <location>
        <begin position="242"/>
        <end position="274"/>
    </location>
</feature>
<name>A0AAV0XX07_9HEMI</name>
<dbReference type="Proteomes" id="UP001160148">
    <property type="component" value="Unassembled WGS sequence"/>
</dbReference>
<keyword evidence="2" id="KW-0732">Signal</keyword>
<evidence type="ECO:0000313" key="4">
    <source>
        <dbReference type="Proteomes" id="UP001160148"/>
    </source>
</evidence>
<comment type="caution">
    <text evidence="3">The sequence shown here is derived from an EMBL/GenBank/DDBJ whole genome shotgun (WGS) entry which is preliminary data.</text>
</comment>
<organism evidence="3 4">
    <name type="scientific">Macrosiphum euphorbiae</name>
    <name type="common">potato aphid</name>
    <dbReference type="NCBI Taxonomy" id="13131"/>
    <lineage>
        <taxon>Eukaryota</taxon>
        <taxon>Metazoa</taxon>
        <taxon>Ecdysozoa</taxon>
        <taxon>Arthropoda</taxon>
        <taxon>Hexapoda</taxon>
        <taxon>Insecta</taxon>
        <taxon>Pterygota</taxon>
        <taxon>Neoptera</taxon>
        <taxon>Paraneoptera</taxon>
        <taxon>Hemiptera</taxon>
        <taxon>Sternorrhyncha</taxon>
        <taxon>Aphidomorpha</taxon>
        <taxon>Aphidoidea</taxon>
        <taxon>Aphididae</taxon>
        <taxon>Macrosiphini</taxon>
        <taxon>Macrosiphum</taxon>
    </lineage>
</organism>
<evidence type="ECO:0000256" key="1">
    <source>
        <dbReference type="SAM" id="MobiDB-lite"/>
    </source>
</evidence>
<evidence type="ECO:0000313" key="3">
    <source>
        <dbReference type="EMBL" id="CAI6373065.1"/>
    </source>
</evidence>